<keyword evidence="4 5" id="KW-0732">Signal</keyword>
<evidence type="ECO:0000313" key="7">
    <source>
        <dbReference type="EMBL" id="QSP97536.1"/>
    </source>
</evidence>
<dbReference type="PATRIC" id="fig|1682.24.peg.125"/>
<reference evidence="6 10" key="1">
    <citation type="submission" date="2014-12" db="EMBL/GenBank/DDBJ databases">
        <title>Complete genome sequence of Bifidobacterium longum subsp. infantis BT1.</title>
        <authorList>
            <person name="Kim J.F."/>
            <person name="Kwak M.-J."/>
        </authorList>
    </citation>
    <scope>NUCLEOTIDE SEQUENCE [LARGE SCALE GENOMIC DNA]</scope>
    <source>
        <strain evidence="6 10">BT1</strain>
    </source>
</reference>
<dbReference type="InterPro" id="IPR006059">
    <property type="entry name" value="SBP"/>
</dbReference>
<dbReference type="CDD" id="cd14748">
    <property type="entry name" value="PBP2_UgpB"/>
    <property type="match status" value="1"/>
</dbReference>
<protein>
    <submittedName>
        <fullName evidence="7">ABC transporter substrate-binding protein</fullName>
    </submittedName>
    <submittedName>
        <fullName evidence="6">Putative glycerol-3-phosphate ABC transporter, glycerol-3-phosphate-binding protein</fullName>
    </submittedName>
    <submittedName>
        <fullName evidence="8 9">sn-glycerol-3-phosphate-binding Periplasmic prote in UgpB</fullName>
    </submittedName>
</protein>
<evidence type="ECO:0000256" key="4">
    <source>
        <dbReference type="ARBA" id="ARBA00022729"/>
    </source>
</evidence>
<reference evidence="11 12" key="2">
    <citation type="submission" date="2019-10" db="EMBL/GenBank/DDBJ databases">
        <authorList>
            <consortium name="Melissa Lawson"/>
            <person name="O'neill I."/>
        </authorList>
    </citation>
    <scope>NUCLEOTIDE SEQUENCE [LARGE SCALE GENOMIC DNA]</scope>
    <source>
        <strain evidence="9">LH_664</strain>
        <strain evidence="8">LH_665</strain>
    </source>
</reference>
<dbReference type="GO" id="GO:0030313">
    <property type="term" value="C:cell envelope"/>
    <property type="evidence" value="ECO:0007669"/>
    <property type="project" value="UniProtKB-SubCell"/>
</dbReference>
<dbReference type="EMBL" id="CABWKE010000030">
    <property type="protein sequence ID" value="VWQ28641.1"/>
    <property type="molecule type" value="Genomic_DNA"/>
</dbReference>
<evidence type="ECO:0000313" key="6">
    <source>
        <dbReference type="EMBL" id="ALE08203.1"/>
    </source>
</evidence>
<dbReference type="Pfam" id="PF13416">
    <property type="entry name" value="SBP_bac_8"/>
    <property type="match status" value="1"/>
</dbReference>
<feature type="chain" id="PRO_5044367271" evidence="5">
    <location>
        <begin position="22"/>
        <end position="449"/>
    </location>
</feature>
<evidence type="ECO:0000313" key="11">
    <source>
        <dbReference type="Proteomes" id="UP000494179"/>
    </source>
</evidence>
<proteinExistence type="inferred from homology"/>
<comment type="subcellular location">
    <subcellularLocation>
        <location evidence="1">Cell envelope</location>
    </subcellularLocation>
</comment>
<dbReference type="EMBL" id="CP071248">
    <property type="protein sequence ID" value="QSP97536.1"/>
    <property type="molecule type" value="Genomic_DNA"/>
</dbReference>
<organism evidence="6 10">
    <name type="scientific">Bifidobacterium longum subsp. infantis</name>
    <dbReference type="NCBI Taxonomy" id="1682"/>
    <lineage>
        <taxon>Bacteria</taxon>
        <taxon>Bacillati</taxon>
        <taxon>Actinomycetota</taxon>
        <taxon>Actinomycetes</taxon>
        <taxon>Bifidobacteriales</taxon>
        <taxon>Bifidobacteriaceae</taxon>
        <taxon>Bifidobacterium</taxon>
    </lineage>
</organism>
<accession>A0A0M5KUQ3</accession>
<evidence type="ECO:0000313" key="8">
    <source>
        <dbReference type="EMBL" id="VWQ28641.1"/>
    </source>
</evidence>
<dbReference type="EMBL" id="CABWKI010000028">
    <property type="protein sequence ID" value="VWQ36954.1"/>
    <property type="molecule type" value="Genomic_DNA"/>
</dbReference>
<evidence type="ECO:0000313" key="12">
    <source>
        <dbReference type="Proteomes" id="UP000494270"/>
    </source>
</evidence>
<keyword evidence="3" id="KW-0813">Transport</keyword>
<name>A0A0M5KUQ3_BIFLI</name>
<dbReference type="PROSITE" id="PS51257">
    <property type="entry name" value="PROKAR_LIPOPROTEIN"/>
    <property type="match status" value="1"/>
</dbReference>
<dbReference type="Gene3D" id="3.40.190.10">
    <property type="entry name" value="Periplasmic binding protein-like II"/>
    <property type="match status" value="2"/>
</dbReference>
<dbReference type="SUPFAM" id="SSF53850">
    <property type="entry name" value="Periplasmic binding protein-like II"/>
    <property type="match status" value="1"/>
</dbReference>
<dbReference type="EMBL" id="CP010411">
    <property type="protein sequence ID" value="ALE08203.1"/>
    <property type="molecule type" value="Genomic_DNA"/>
</dbReference>
<evidence type="ECO:0000256" key="1">
    <source>
        <dbReference type="ARBA" id="ARBA00004196"/>
    </source>
</evidence>
<comment type="similarity">
    <text evidence="2">Belongs to the bacterial solute-binding protein 1 family.</text>
</comment>
<dbReference type="PANTHER" id="PTHR43649">
    <property type="entry name" value="ARABINOSE-BINDING PROTEIN-RELATED"/>
    <property type="match status" value="1"/>
</dbReference>
<dbReference type="Proteomes" id="UP000663618">
    <property type="component" value="Chromosome"/>
</dbReference>
<dbReference type="PANTHER" id="PTHR43649:SF31">
    <property type="entry name" value="SN-GLYCEROL-3-PHOSPHATE-BINDING PERIPLASMIC PROTEIN UGPB"/>
    <property type="match status" value="1"/>
</dbReference>
<evidence type="ECO:0000256" key="5">
    <source>
        <dbReference type="SAM" id="SignalP"/>
    </source>
</evidence>
<dbReference type="RefSeq" id="WP_060620031.1">
    <property type="nucleotide sequence ID" value="NZ_BCYF01000078.1"/>
</dbReference>
<evidence type="ECO:0000256" key="2">
    <source>
        <dbReference type="ARBA" id="ARBA00008520"/>
    </source>
</evidence>
<dbReference type="Proteomes" id="UP000494270">
    <property type="component" value="Unassembled WGS sequence"/>
</dbReference>
<evidence type="ECO:0000313" key="10">
    <source>
        <dbReference type="Proteomes" id="UP000067206"/>
    </source>
</evidence>
<dbReference type="Proteomes" id="UP000067206">
    <property type="component" value="Chromosome"/>
</dbReference>
<evidence type="ECO:0000256" key="3">
    <source>
        <dbReference type="ARBA" id="ARBA00022448"/>
    </source>
</evidence>
<gene>
    <name evidence="9" type="primary">ugpB_1</name>
    <name evidence="8" type="synonym">ugpB_3</name>
    <name evidence="9" type="ORF">BIFLH664_01621</name>
    <name evidence="8" type="ORF">BIFLH665_01748</name>
    <name evidence="7" type="ORF">BLI009_11315</name>
    <name evidence="6" type="ORF">RY67_127</name>
</gene>
<reference evidence="7" key="3">
    <citation type="submission" date="2021-03" db="EMBL/GenBank/DDBJ databases">
        <title>Genome sequencing of Bifidobacterium longum subsp. infantis JCM 7009.</title>
        <authorList>
            <person name="Kim J."/>
        </authorList>
    </citation>
    <scope>NUCLEOTIDE SEQUENCE</scope>
    <source>
        <strain evidence="7">JCM 7009</strain>
    </source>
</reference>
<feature type="signal peptide" evidence="5">
    <location>
        <begin position="1"/>
        <end position="21"/>
    </location>
</feature>
<sequence>MHKHRFAALVMAASISLSALSGCGAKTNSNTTATSGEQEITFWYSNSGSGKDAINQLVSEFNAANKGKIKVKASYQGSYADVQQKFSAAVQSKSTPAILQMSDISTGFMLDSKITTPIYKLDEKGSDSAESDIPKVIRKYYSDDKGLLSMPMAVSEPVMYINRQLAEQSGLDVANPPKTFDEVVQWAKTIHDKTGAYGYSMIMTDSWILEQLSANAGIDICTPGNGRSGKPVNGIMMSDARQVKAFEQIADMFRSGVGLNPGNGSSAISSAFTSNQLGLALASSGGYTTMQPGSSPANVVVARFPKLDDSKAAGTPIGGNSLWVVSAEHSEAEQKAAYEFAKFMLTPHAQAVFSKATGYLFANGKAAQEKEGREELADPNVKVFYDQLNANPASSASLGCRTGAFPSIRKDVIAAFNEALNGKDMKTAMKDGEAKAAQDIATYNKAVTR</sequence>
<dbReference type="AlphaFoldDB" id="A0A0M5KUQ3"/>
<dbReference type="InterPro" id="IPR050490">
    <property type="entry name" value="Bact_solute-bd_prot1"/>
</dbReference>
<evidence type="ECO:0000313" key="9">
    <source>
        <dbReference type="EMBL" id="VWQ36954.1"/>
    </source>
</evidence>
<dbReference type="Proteomes" id="UP000494179">
    <property type="component" value="Unassembled WGS sequence"/>
</dbReference>